<dbReference type="GO" id="GO:0009092">
    <property type="term" value="P:homoserine metabolic process"/>
    <property type="evidence" value="ECO:0007669"/>
    <property type="project" value="TreeGrafter"/>
</dbReference>
<dbReference type="NCBIfam" id="TIGR01392">
    <property type="entry name" value="homoserO_Ac_trn"/>
    <property type="match status" value="1"/>
</dbReference>
<dbReference type="EC" id="2.3.1.46" evidence="8"/>
<dbReference type="HAMAP" id="MF_00296">
    <property type="entry name" value="MetX_acyltransf"/>
    <property type="match status" value="1"/>
</dbReference>
<comment type="subunit">
    <text evidence="1 8">Homodimer.</text>
</comment>
<evidence type="ECO:0000256" key="9">
    <source>
        <dbReference type="PIRSR" id="PIRSR000443-1"/>
    </source>
</evidence>
<keyword evidence="3 8" id="KW-0028">Amino-acid biosynthesis</keyword>
<comment type="similarity">
    <text evidence="8">Belongs to the AB hydrolase superfamily. MetX family.</text>
</comment>
<evidence type="ECO:0000256" key="6">
    <source>
        <dbReference type="ARBA" id="ARBA00023315"/>
    </source>
</evidence>
<dbReference type="FunFam" id="1.10.1740.110:FF:000001">
    <property type="entry name" value="Homoserine O-acetyltransferase"/>
    <property type="match status" value="1"/>
</dbReference>
<dbReference type="RefSeq" id="WP_027590202.1">
    <property type="nucleotide sequence ID" value="NZ_FMUP01000002.1"/>
</dbReference>
<dbReference type="EMBL" id="FTMC01000013">
    <property type="protein sequence ID" value="SIR02632.1"/>
    <property type="molecule type" value="Genomic_DNA"/>
</dbReference>
<dbReference type="InterPro" id="IPR029058">
    <property type="entry name" value="AB_hydrolase_fold"/>
</dbReference>
<comment type="caution">
    <text evidence="8">Lacks conserved residue(s) required for the propagation of feature annotation.</text>
</comment>
<evidence type="ECO:0000256" key="5">
    <source>
        <dbReference type="ARBA" id="ARBA00023167"/>
    </source>
</evidence>
<comment type="pathway">
    <text evidence="8">Amino-acid biosynthesis; L-methionine biosynthesis via de novo pathway; O-succinyl-L-homoserine from L-homoserine: step 1/1.</text>
</comment>
<evidence type="ECO:0000256" key="8">
    <source>
        <dbReference type="HAMAP-Rule" id="MF_00296"/>
    </source>
</evidence>
<dbReference type="PIRSF" id="PIRSF000443">
    <property type="entry name" value="Homoser_Ac_trans"/>
    <property type="match status" value="1"/>
</dbReference>
<dbReference type="Proteomes" id="UP000030980">
    <property type="component" value="Unassembled WGS sequence"/>
</dbReference>
<dbReference type="GO" id="GO:0004414">
    <property type="term" value="F:homoserine O-acetyltransferase activity"/>
    <property type="evidence" value="ECO:0007669"/>
    <property type="project" value="UniProtKB-ARBA"/>
</dbReference>
<comment type="catalytic activity">
    <reaction evidence="8">
        <text>L-homoserine + succinyl-CoA = O-succinyl-L-homoserine + CoA</text>
        <dbReference type="Rhea" id="RHEA:22008"/>
        <dbReference type="ChEBI" id="CHEBI:57287"/>
        <dbReference type="ChEBI" id="CHEBI:57292"/>
        <dbReference type="ChEBI" id="CHEBI:57476"/>
        <dbReference type="ChEBI" id="CHEBI:57661"/>
        <dbReference type="EC" id="2.3.1.46"/>
    </reaction>
</comment>
<dbReference type="Proteomes" id="UP000186079">
    <property type="component" value="Unassembled WGS sequence"/>
</dbReference>
<dbReference type="UniPathway" id="UPA00051">
    <property type="reaction ID" value="UER00075"/>
</dbReference>
<organism evidence="11 13">
    <name type="scientific">Pseudomonas flexibilis</name>
    <dbReference type="NCBI Taxonomy" id="706570"/>
    <lineage>
        <taxon>Bacteria</taxon>
        <taxon>Pseudomonadati</taxon>
        <taxon>Pseudomonadota</taxon>
        <taxon>Gammaproteobacteria</taxon>
        <taxon>Pseudomonadales</taxon>
        <taxon>Pseudomonadaceae</taxon>
        <taxon>Pseudomonas</taxon>
    </lineage>
</organism>
<dbReference type="AlphaFoldDB" id="A0A0B3BQM3"/>
<dbReference type="STRING" id="706570.PT85_12045"/>
<keyword evidence="2 8" id="KW-0963">Cytoplasm</keyword>
<evidence type="ECO:0000313" key="14">
    <source>
        <dbReference type="Proteomes" id="UP000186079"/>
    </source>
</evidence>
<feature type="active site" evidence="8 9">
    <location>
        <position position="323"/>
    </location>
</feature>
<accession>A0A0B3BQM3</accession>
<comment type="function">
    <text evidence="7 8">Transfers a succinyl group from succinyl-CoA to L-homoserine, forming succinyl-L-homoserine.</text>
</comment>
<dbReference type="SUPFAM" id="SSF53474">
    <property type="entry name" value="alpha/beta-Hydrolases"/>
    <property type="match status" value="1"/>
</dbReference>
<feature type="active site" evidence="8 9">
    <location>
        <position position="356"/>
    </location>
</feature>
<dbReference type="InterPro" id="IPR008220">
    <property type="entry name" value="HAT_MetX-like"/>
</dbReference>
<dbReference type="NCBIfam" id="NF001209">
    <property type="entry name" value="PRK00175.1"/>
    <property type="match status" value="1"/>
</dbReference>
<evidence type="ECO:0000256" key="7">
    <source>
        <dbReference type="ARBA" id="ARBA00053298"/>
    </source>
</evidence>
<evidence type="ECO:0000313" key="12">
    <source>
        <dbReference type="EMBL" id="SIR02632.1"/>
    </source>
</evidence>
<feature type="binding site" evidence="8">
    <location>
        <position position="227"/>
    </location>
    <ligand>
        <name>substrate</name>
    </ligand>
</feature>
<keyword evidence="5 8" id="KW-0486">Methionine biosynthesis</keyword>
<evidence type="ECO:0000256" key="3">
    <source>
        <dbReference type="ARBA" id="ARBA00022605"/>
    </source>
</evidence>
<keyword evidence="4 8" id="KW-0808">Transferase</keyword>
<feature type="domain" description="AB hydrolase-1" evidence="10">
    <location>
        <begin position="51"/>
        <end position="360"/>
    </location>
</feature>
<reference evidence="11 13" key="1">
    <citation type="submission" date="2014-11" db="EMBL/GenBank/DDBJ databases">
        <title>Genome sequence of Pseudomonas tuomuerensis JCM 14085.</title>
        <authorList>
            <person name="Shin S.-K."/>
            <person name="Yi H."/>
        </authorList>
    </citation>
    <scope>NUCLEOTIDE SEQUENCE [LARGE SCALE GENOMIC DNA]</scope>
    <source>
        <strain evidence="11 13">JCM 14085</strain>
    </source>
</reference>
<dbReference type="PANTHER" id="PTHR32268">
    <property type="entry name" value="HOMOSERINE O-ACETYLTRANSFERASE"/>
    <property type="match status" value="1"/>
</dbReference>
<evidence type="ECO:0000256" key="1">
    <source>
        <dbReference type="ARBA" id="ARBA00011738"/>
    </source>
</evidence>
<dbReference type="Pfam" id="PF00561">
    <property type="entry name" value="Abhydrolase_1"/>
    <property type="match status" value="1"/>
</dbReference>
<keyword evidence="13" id="KW-1185">Reference proteome</keyword>
<evidence type="ECO:0000313" key="11">
    <source>
        <dbReference type="EMBL" id="KHO64900.1"/>
    </source>
</evidence>
<feature type="binding site" evidence="8">
    <location>
        <position position="357"/>
    </location>
    <ligand>
        <name>substrate</name>
    </ligand>
</feature>
<keyword evidence="6 8" id="KW-0012">Acyltransferase</keyword>
<evidence type="ECO:0000313" key="13">
    <source>
        <dbReference type="Proteomes" id="UP000030980"/>
    </source>
</evidence>
<evidence type="ECO:0000256" key="2">
    <source>
        <dbReference type="ARBA" id="ARBA00022490"/>
    </source>
</evidence>
<feature type="active site" description="Nucleophile" evidence="8 9">
    <location>
        <position position="157"/>
    </location>
</feature>
<dbReference type="PANTHER" id="PTHR32268:SF11">
    <property type="entry name" value="HOMOSERINE O-ACETYLTRANSFERASE"/>
    <property type="match status" value="1"/>
</dbReference>
<reference evidence="12 14" key="2">
    <citation type="submission" date="2017-01" db="EMBL/GenBank/DDBJ databases">
        <authorList>
            <person name="Mah S.A."/>
            <person name="Swanson W.J."/>
            <person name="Moy G.W."/>
            <person name="Vacquier V.D."/>
        </authorList>
    </citation>
    <scope>NUCLEOTIDE SEQUENCE [LARGE SCALE GENOMIC DNA]</scope>
    <source>
        <strain evidence="12 14">ATCC 29606</strain>
    </source>
</reference>
<dbReference type="Gene3D" id="1.10.1740.110">
    <property type="match status" value="1"/>
</dbReference>
<dbReference type="GO" id="GO:0008899">
    <property type="term" value="F:homoserine O-succinyltransferase activity"/>
    <property type="evidence" value="ECO:0007669"/>
    <property type="project" value="UniProtKB-UniRule"/>
</dbReference>
<dbReference type="OrthoDB" id="9800754at2"/>
<evidence type="ECO:0000256" key="4">
    <source>
        <dbReference type="ARBA" id="ARBA00022679"/>
    </source>
</evidence>
<dbReference type="GO" id="GO:0009086">
    <property type="term" value="P:methionine biosynthetic process"/>
    <property type="evidence" value="ECO:0007669"/>
    <property type="project" value="UniProtKB-UniRule"/>
</dbReference>
<gene>
    <name evidence="11" type="primary">metX</name>
    <name evidence="8" type="synonym">metXS</name>
    <name evidence="11" type="ORF">PT85_12045</name>
    <name evidence="12" type="ORF">SAMN05421672_11367</name>
</gene>
<evidence type="ECO:0000259" key="10">
    <source>
        <dbReference type="Pfam" id="PF00561"/>
    </source>
</evidence>
<proteinExistence type="inferred from homology"/>
<dbReference type="InterPro" id="IPR000073">
    <property type="entry name" value="AB_hydrolase_1"/>
</dbReference>
<sequence length="379" mass="41938">MSSVFPEDSVGLVEPRIAHFAEPLALACGRELADYQLIYETYGTLNAAHSNAVLICHALSGHHHAAGYHSPEDRKPGWWDSCIGPGKPIDTNRFFVVALNNLGGCNGSTGPASLNPATGKPYGADFPVVTVEDWVNSQARLADRLGIEQWAAVVGGSLGGMQALQWTMSYPERVRHCLCIASAPRLSAENIAFNEVARQSILTDPDFHGGHFYEHDVLPRRGLRLARMVGHITYLSDDAMGAKFGRELKTDRLNYDFHSVEFQVESYLRYQGDEFSTRFDANTYLLMTKALDYFDPAAAHGGDLARALAVAKADFCLMSFTTDWRFSPARSRELVDALLAARKNVSYVEIDAPQGHDSFLLPVPRYQQVFSSYMNRIAI</sequence>
<dbReference type="Gene3D" id="3.40.50.1820">
    <property type="entry name" value="alpha/beta hydrolase"/>
    <property type="match status" value="1"/>
</dbReference>
<comment type="subcellular location">
    <subcellularLocation>
        <location evidence="8">Cytoplasm</location>
    </subcellularLocation>
</comment>
<name>A0A0B3BQM3_9PSED</name>
<feature type="site" description="Important for acyl-CoA specificity" evidence="8">
    <location>
        <position position="325"/>
    </location>
</feature>
<dbReference type="GO" id="GO:0005737">
    <property type="term" value="C:cytoplasm"/>
    <property type="evidence" value="ECO:0007669"/>
    <property type="project" value="UniProtKB-SubCell"/>
</dbReference>
<protein>
    <recommendedName>
        <fullName evidence="8">Homoserine O-succinyltransferase</fullName>
        <shortName evidence="8">HST</shortName>
        <ecNumber evidence="8">2.3.1.46</ecNumber>
    </recommendedName>
    <alternativeName>
        <fullName evidence="8">Homoserine transsuccinylase</fullName>
        <shortName evidence="8">HTS</shortName>
    </alternativeName>
</protein>
<dbReference type="EMBL" id="JTAK01000004">
    <property type="protein sequence ID" value="KHO64900.1"/>
    <property type="molecule type" value="Genomic_DNA"/>
</dbReference>